<comment type="caution">
    <text evidence="4">The sequence shown here is derived from an EMBL/GenBank/DDBJ whole genome shotgun (WGS) entry which is preliminary data.</text>
</comment>
<keyword evidence="2" id="KW-0808">Transferase</keyword>
<feature type="compositionally biased region" description="Basic and acidic residues" evidence="3">
    <location>
        <begin position="426"/>
        <end position="435"/>
    </location>
</feature>
<dbReference type="GO" id="GO:0080044">
    <property type="term" value="F:quercetin 7-O-glucosyltransferase activity"/>
    <property type="evidence" value="ECO:0007669"/>
    <property type="project" value="TreeGrafter"/>
</dbReference>
<dbReference type="CDD" id="cd03784">
    <property type="entry name" value="GT1_Gtf-like"/>
    <property type="match status" value="1"/>
</dbReference>
<dbReference type="OrthoDB" id="5835829at2759"/>
<organism evidence="4 5">
    <name type="scientific">Carnegiea gigantea</name>
    <dbReference type="NCBI Taxonomy" id="171969"/>
    <lineage>
        <taxon>Eukaryota</taxon>
        <taxon>Viridiplantae</taxon>
        <taxon>Streptophyta</taxon>
        <taxon>Embryophyta</taxon>
        <taxon>Tracheophyta</taxon>
        <taxon>Spermatophyta</taxon>
        <taxon>Magnoliopsida</taxon>
        <taxon>eudicotyledons</taxon>
        <taxon>Gunneridae</taxon>
        <taxon>Pentapetalae</taxon>
        <taxon>Caryophyllales</taxon>
        <taxon>Cactineae</taxon>
        <taxon>Cactaceae</taxon>
        <taxon>Cactoideae</taxon>
        <taxon>Echinocereeae</taxon>
        <taxon>Carnegiea</taxon>
    </lineage>
</organism>
<dbReference type="EMBL" id="JAKOGI010000430">
    <property type="protein sequence ID" value="KAJ8435140.1"/>
    <property type="molecule type" value="Genomic_DNA"/>
</dbReference>
<name>A0A9Q1K1N0_9CARY</name>
<proteinExistence type="inferred from homology"/>
<protein>
    <recommendedName>
        <fullName evidence="6">UDP-glycosyltransferases domain-containing protein</fullName>
    </recommendedName>
</protein>
<evidence type="ECO:0000256" key="3">
    <source>
        <dbReference type="SAM" id="MobiDB-lite"/>
    </source>
</evidence>
<evidence type="ECO:0000313" key="4">
    <source>
        <dbReference type="EMBL" id="KAJ8435140.1"/>
    </source>
</evidence>
<dbReference type="AlphaFoldDB" id="A0A9Q1K1N0"/>
<dbReference type="Pfam" id="PF00201">
    <property type="entry name" value="UDPGT"/>
    <property type="match status" value="1"/>
</dbReference>
<reference evidence="4" key="1">
    <citation type="submission" date="2022-04" db="EMBL/GenBank/DDBJ databases">
        <title>Carnegiea gigantea Genome sequencing and assembly v2.</title>
        <authorList>
            <person name="Copetti D."/>
            <person name="Sanderson M.J."/>
            <person name="Burquez A."/>
            <person name="Wojciechowski M.F."/>
        </authorList>
    </citation>
    <scope>NUCLEOTIDE SEQUENCE</scope>
    <source>
        <strain evidence="4">SGP5-SGP5p</strain>
        <tissue evidence="4">Aerial part</tissue>
    </source>
</reference>
<dbReference type="InterPro" id="IPR002213">
    <property type="entry name" value="UDP_glucos_trans"/>
</dbReference>
<evidence type="ECO:0000256" key="1">
    <source>
        <dbReference type="ARBA" id="ARBA00009995"/>
    </source>
</evidence>
<dbReference type="SUPFAM" id="SSF53756">
    <property type="entry name" value="UDP-Glycosyltransferase/glycogen phosphorylase"/>
    <property type="match status" value="2"/>
</dbReference>
<dbReference type="PANTHER" id="PTHR11926:SF1560">
    <property type="entry name" value="UDP-GLYCOSYLTRANSFERASE 74E1-RELATED"/>
    <property type="match status" value="1"/>
</dbReference>
<keyword evidence="5" id="KW-1185">Reference proteome</keyword>
<dbReference type="PANTHER" id="PTHR11926">
    <property type="entry name" value="GLUCOSYL/GLUCURONOSYL TRANSFERASES"/>
    <property type="match status" value="1"/>
</dbReference>
<evidence type="ECO:0008006" key="6">
    <source>
        <dbReference type="Google" id="ProtNLM"/>
    </source>
</evidence>
<dbReference type="Proteomes" id="UP001153076">
    <property type="component" value="Unassembled WGS sequence"/>
</dbReference>
<comment type="similarity">
    <text evidence="1">Belongs to the UDP-glycosyltransferase family.</text>
</comment>
<accession>A0A9Q1K1N0</accession>
<dbReference type="GO" id="GO:0080043">
    <property type="term" value="F:quercetin 3-O-glucosyltransferase activity"/>
    <property type="evidence" value="ECO:0007669"/>
    <property type="project" value="TreeGrafter"/>
</dbReference>
<feature type="region of interest" description="Disordered" evidence="3">
    <location>
        <begin position="412"/>
        <end position="436"/>
    </location>
</feature>
<evidence type="ECO:0000313" key="5">
    <source>
        <dbReference type="Proteomes" id="UP001153076"/>
    </source>
</evidence>
<evidence type="ECO:0000256" key="2">
    <source>
        <dbReference type="ARBA" id="ARBA00022679"/>
    </source>
</evidence>
<sequence>MEGENIEKRPTRGAHVLVFPSPVQGHINSMLQFSKRLACKGLQLIDHYKQNKESLNPTPNMVIYDSFMPWVLDVVKEGGLMGGPFFTQSCMVNSIYYHLYKGALTIPIDRSLVSLPAIKEFLRVDDLPSFVSSPTTYLSLLSLVLDQFSNLEEANCSFVNTVDKLEIEACLVNWMARKMPVKTIGPAIPSMYVDKRLPDDRDYGLSLFKPETNICIPWLDAKEEGSVVYASMGSLASLEAEQMEEMALALEKCNKYFLWVVRASEEDKLPSNFKERTSEKGLIVNWSSQLEVLSHQAVGCFVTHCGWNSTLEAISLGVPKVAFPQWTDQPTNAKCIADFWKVGIRVKVNEKGIATREEMEYCIRKIMEGERRKEIKSDAISLKQVVEEAIQEGGSSDRNIQEFLGKSSFAKIGGRQSGRGCSSSSMEKDNTDQKPRRGAHVLVLSYPLQGHINPMLQFSKRLVSKGLKVTVITTTSMSTQSISSQFELEYLRIFDGFREGEKVDDTDAKVDHFIASVTQSLLELIDHYKQNKANLNPTPKVVIYDSFMPWVLEVARKSGLGGAPFFTQSCLVNSIYYHAYKGSLKIPLDTSLVSLPAIKEFLRVCDLPSFVSSSNPYPSFLRVAKSQFLNLEEADCLLVNTVNKLEIEHRYYLAPDGQNLGKSSATEIETIDQKPREGAHVLVLPLPIQVKPPKAIKSLLSPQPANPQKSLPFQTRVECVRIFDGFREGEKTDDVDNKTQRLRACIFQSLIELVDHYKQNKENLIPTSKIVIYVVLPWVLDVVRKKWA</sequence>
<dbReference type="Gene3D" id="3.40.50.2000">
    <property type="entry name" value="Glycogen Phosphorylase B"/>
    <property type="match status" value="4"/>
</dbReference>
<gene>
    <name evidence="4" type="ORF">Cgig2_018968</name>
</gene>
<dbReference type="FunFam" id="3.40.50.2000:FF:000019">
    <property type="entry name" value="Glycosyltransferase"/>
    <property type="match status" value="1"/>
</dbReference>